<dbReference type="EMBL" id="ABYH01000368">
    <property type="protein sequence ID" value="EEC95168.1"/>
    <property type="molecule type" value="Genomic_DNA"/>
</dbReference>
<dbReference type="HOGENOM" id="CLU_3010131_0_0_10"/>
<protein>
    <submittedName>
        <fullName evidence="1">Uncharacterized protein</fullName>
    </submittedName>
</protein>
<evidence type="ECO:0000313" key="1">
    <source>
        <dbReference type="EMBL" id="EEC95168.1"/>
    </source>
</evidence>
<evidence type="ECO:0000313" key="2">
    <source>
        <dbReference type="Proteomes" id="UP000005510"/>
    </source>
</evidence>
<reference evidence="1 2" key="2">
    <citation type="submission" date="2008-10" db="EMBL/GenBank/DDBJ databases">
        <authorList>
            <person name="Fulton L."/>
            <person name="Clifton S."/>
            <person name="Fulton B."/>
            <person name="Xu J."/>
            <person name="Minx P."/>
            <person name="Pepin K.H."/>
            <person name="Johnson M."/>
            <person name="Bhonagiri V."/>
            <person name="Nash W.E."/>
            <person name="Mardis E.R."/>
            <person name="Wilson R.K."/>
        </authorList>
    </citation>
    <scope>NUCLEOTIDE SEQUENCE [LARGE SCALE GENOMIC DNA]</scope>
    <source>
        <strain evidence="1 2">DSM 18315</strain>
    </source>
</reference>
<organism evidence="1 2">
    <name type="scientific">Parabacteroides johnsonii DSM 18315</name>
    <dbReference type="NCBI Taxonomy" id="537006"/>
    <lineage>
        <taxon>Bacteria</taxon>
        <taxon>Pseudomonadati</taxon>
        <taxon>Bacteroidota</taxon>
        <taxon>Bacteroidia</taxon>
        <taxon>Bacteroidales</taxon>
        <taxon>Tannerellaceae</taxon>
        <taxon>Parabacteroides</taxon>
    </lineage>
</organism>
<dbReference type="STRING" id="537006.PRABACTJOHN_03441"/>
<dbReference type="Proteomes" id="UP000005510">
    <property type="component" value="Unassembled WGS sequence"/>
</dbReference>
<dbReference type="AlphaFoldDB" id="B7BEG2"/>
<sequence>MYFILDNVENIFDNVKNIHDNAENIFANAGNRIHLHVFFITFASSKLLNLIKQFRP</sequence>
<name>B7BEG2_9BACT</name>
<proteinExistence type="predicted"/>
<gene>
    <name evidence="1" type="ORF">PRABACTJOHN_03441</name>
</gene>
<reference evidence="1 2" key="1">
    <citation type="submission" date="2008-10" db="EMBL/GenBank/DDBJ databases">
        <title>Draft genome sequence of Parabacteroides johnsonii (DSM 18315).</title>
        <authorList>
            <person name="Sudarsanam P."/>
            <person name="Ley R."/>
            <person name="Guruge J."/>
            <person name="Turnbaugh P.J."/>
            <person name="Mahowald M."/>
            <person name="Liep D."/>
            <person name="Gordon J."/>
        </authorList>
    </citation>
    <scope>NUCLEOTIDE SEQUENCE [LARGE SCALE GENOMIC DNA]</scope>
    <source>
        <strain evidence="1 2">DSM 18315</strain>
    </source>
</reference>
<comment type="caution">
    <text evidence="1">The sequence shown here is derived from an EMBL/GenBank/DDBJ whole genome shotgun (WGS) entry which is preliminary data.</text>
</comment>
<accession>B7BEG2</accession>